<evidence type="ECO:0000256" key="5">
    <source>
        <dbReference type="ARBA" id="ARBA00047658"/>
    </source>
</evidence>
<reference evidence="8 9" key="2">
    <citation type="submission" date="2020-04" db="EMBL/GenBank/DDBJ databases">
        <title>Genome sequencing and assembly of multiple isolates from the Colletotrichum gloeosporioides species complex.</title>
        <authorList>
            <person name="Gan P."/>
            <person name="Shirasu K."/>
        </authorList>
    </citation>
    <scope>NUCLEOTIDE SEQUENCE [LARGE SCALE GENOMIC DNA]</scope>
    <source>
        <strain evidence="8 9">Nara gc5</strain>
    </source>
</reference>
<evidence type="ECO:0000256" key="2">
    <source>
        <dbReference type="ARBA" id="ARBA00022602"/>
    </source>
</evidence>
<evidence type="ECO:0000313" key="8">
    <source>
        <dbReference type="EMBL" id="KAF4482626.1"/>
    </source>
</evidence>
<feature type="region of interest" description="Disordered" evidence="7">
    <location>
        <begin position="153"/>
        <end position="224"/>
    </location>
</feature>
<dbReference type="RefSeq" id="XP_031881889.1">
    <property type="nucleotide sequence ID" value="XM_032021126.1"/>
</dbReference>
<dbReference type="PANTHER" id="PTHR11129:SF2">
    <property type="entry name" value="GERANYLGERANYL TRANSFERASE TYPE-2 SUBUNIT ALPHA"/>
    <property type="match status" value="1"/>
</dbReference>
<dbReference type="PROSITE" id="PS51147">
    <property type="entry name" value="PFTA"/>
    <property type="match status" value="5"/>
</dbReference>
<comment type="caution">
    <text evidence="8">The sequence shown here is derived from an EMBL/GenBank/DDBJ whole genome shotgun (WGS) entry which is preliminary data.</text>
</comment>
<evidence type="ECO:0000256" key="3">
    <source>
        <dbReference type="ARBA" id="ARBA00022679"/>
    </source>
</evidence>
<feature type="compositionally biased region" description="Low complexity" evidence="7">
    <location>
        <begin position="166"/>
        <end position="200"/>
    </location>
</feature>
<comment type="similarity">
    <text evidence="1 6">Belongs to the protein prenyltransferase subunit alpha family.</text>
</comment>
<comment type="catalytic activity">
    <reaction evidence="5 6">
        <text>geranylgeranyl diphosphate + L-cysteinyl-[protein] = S-geranylgeranyl-L-cysteinyl-[protein] + diphosphate</text>
        <dbReference type="Rhea" id="RHEA:21240"/>
        <dbReference type="Rhea" id="RHEA-COMP:10131"/>
        <dbReference type="Rhea" id="RHEA-COMP:11537"/>
        <dbReference type="ChEBI" id="CHEBI:29950"/>
        <dbReference type="ChEBI" id="CHEBI:33019"/>
        <dbReference type="ChEBI" id="CHEBI:57533"/>
        <dbReference type="ChEBI" id="CHEBI:86021"/>
        <dbReference type="EC" id="2.5.1.60"/>
    </reaction>
</comment>
<dbReference type="EC" id="2.5.1.60" evidence="6"/>
<name>A0A7J6IZS1_COLFN</name>
<proteinExistence type="inferred from homology"/>
<evidence type="ECO:0000256" key="7">
    <source>
        <dbReference type="SAM" id="MobiDB-lite"/>
    </source>
</evidence>
<accession>A0A7J6IZS1</accession>
<evidence type="ECO:0000256" key="4">
    <source>
        <dbReference type="ARBA" id="ARBA00022737"/>
    </source>
</evidence>
<organism evidence="8 9">
    <name type="scientific">Colletotrichum fructicola (strain Nara gc5)</name>
    <name type="common">Anthracnose fungus</name>
    <name type="synonym">Colletotrichum gloeosporioides (strain Nara gc5)</name>
    <dbReference type="NCBI Taxonomy" id="1213859"/>
    <lineage>
        <taxon>Eukaryota</taxon>
        <taxon>Fungi</taxon>
        <taxon>Dikarya</taxon>
        <taxon>Ascomycota</taxon>
        <taxon>Pezizomycotina</taxon>
        <taxon>Sordariomycetes</taxon>
        <taxon>Hypocreomycetidae</taxon>
        <taxon>Glomerellales</taxon>
        <taxon>Glomerellaceae</taxon>
        <taxon>Colletotrichum</taxon>
        <taxon>Colletotrichum gloeosporioides species complex</taxon>
    </lineage>
</organism>
<keyword evidence="4" id="KW-0677">Repeat</keyword>
<dbReference type="InterPro" id="IPR002088">
    <property type="entry name" value="Prenyl_trans_a"/>
</dbReference>
<dbReference type="SUPFAM" id="SSF48439">
    <property type="entry name" value="Protein prenylyltransferase"/>
    <property type="match status" value="1"/>
</dbReference>
<dbReference type="GeneID" id="43605332"/>
<dbReference type="Pfam" id="PF01239">
    <property type="entry name" value="PPTA"/>
    <property type="match status" value="5"/>
</dbReference>
<gene>
    <name evidence="8" type="primary">bet4</name>
    <name evidence="8" type="ORF">CGGC5_v010094</name>
</gene>
<dbReference type="AlphaFoldDB" id="A0A7J6IZS1"/>
<evidence type="ECO:0000256" key="1">
    <source>
        <dbReference type="ARBA" id="ARBA00006734"/>
    </source>
</evidence>
<dbReference type="Gene3D" id="1.25.40.120">
    <property type="entry name" value="Protein prenylyltransferase"/>
    <property type="match status" value="2"/>
</dbReference>
<dbReference type="GO" id="GO:0097354">
    <property type="term" value="P:prenylation"/>
    <property type="evidence" value="ECO:0007669"/>
    <property type="project" value="UniProtKB-UniRule"/>
</dbReference>
<dbReference type="GO" id="GO:0004663">
    <property type="term" value="F:Rab geranylgeranyltransferase activity"/>
    <property type="evidence" value="ECO:0007669"/>
    <property type="project" value="UniProtKB-UniRule"/>
</dbReference>
<dbReference type="GO" id="GO:0005968">
    <property type="term" value="C:Rab-protein geranylgeranyltransferase complex"/>
    <property type="evidence" value="ECO:0007669"/>
    <property type="project" value="TreeGrafter"/>
</dbReference>
<evidence type="ECO:0000256" key="6">
    <source>
        <dbReference type="RuleBase" id="RU367120"/>
    </source>
</evidence>
<keyword evidence="3 6" id="KW-0808">Transferase</keyword>
<keyword evidence="2 6" id="KW-0637">Prenyltransferase</keyword>
<dbReference type="PANTHER" id="PTHR11129">
    <property type="entry name" value="PROTEIN FARNESYLTRANSFERASE ALPHA SUBUNIT/RAB GERANYLGERANYL TRANSFERASE ALPHA SUBUNIT"/>
    <property type="match status" value="1"/>
</dbReference>
<evidence type="ECO:0000313" key="9">
    <source>
        <dbReference type="Proteomes" id="UP000011096"/>
    </source>
</evidence>
<dbReference type="FunCoup" id="A0A7J6IZS1">
    <property type="interactions" value="93"/>
</dbReference>
<reference evidence="8 9" key="1">
    <citation type="submission" date="2012-08" db="EMBL/GenBank/DDBJ databases">
        <authorList>
            <person name="Gan P.H.P."/>
            <person name="Ikeda K."/>
            <person name="Irieda H."/>
            <person name="Narusaka M."/>
            <person name="O'Connell R.J."/>
            <person name="Narusaka Y."/>
            <person name="Takano Y."/>
            <person name="Kubo Y."/>
            <person name="Shirasu K."/>
        </authorList>
    </citation>
    <scope>NUCLEOTIDE SEQUENCE [LARGE SCALE GENOMIC DNA]</scope>
    <source>
        <strain evidence="8 9">Nara gc5</strain>
    </source>
</reference>
<dbReference type="InParanoid" id="A0A7J6IZS1"/>
<keyword evidence="9" id="KW-1185">Reference proteome</keyword>
<protein>
    <recommendedName>
        <fullName evidence="6">Geranylgeranyl transferase type-2 subunit alpha</fullName>
        <ecNumber evidence="6">2.5.1.60</ecNumber>
    </recommendedName>
    <alternativeName>
        <fullName evidence="6">Geranylgeranyl transferase type II subunit alpha</fullName>
    </alternativeName>
</protein>
<dbReference type="EMBL" id="ANPB02000005">
    <property type="protein sequence ID" value="KAF4482626.1"/>
    <property type="molecule type" value="Genomic_DNA"/>
</dbReference>
<comment type="function">
    <text evidence="6">Catalyzes the transfer of a geranyl-geranyl moiety from geranyl-geranyl pyrophosphate to cysteines occuring in specific C-terminal amino acid sequences.</text>
</comment>
<sequence length="492" mass="55553">MPKRDNSGDLSTCLIRQTPPGWWGIPVGSSNARISFNRPELPHRDIFPGSYTSPSALVVSIPKFIPLSWSIQEFPMDTHGVARTARKPRTEAQLQADLAKIANLRSLEDSLLHAGPDPSDPETFSLTTKLLRLNPEHYTAWNVRRRCLTCGSLSRPSPGPSPSAPPASSSAACTQFPSSADSLPSSSTTTQPAPASQAAPENGKSGTTADQTPDAPPQPNKATPSEDIIITLKNELTFTIPLLLEFPKSYWIWKYRSWLLQKAIELLPKPTARRIWEEELGLVSKMLTKDRRNFHAWGYRRTVVATLESEVLDGKSMVESEFAYTTKMINGDLSNFSAWHNRTNLIPRLLDERSADDKARQRFLEDELHLVREALNVGPEDQSLWYYHHFLILNLTESDRGPKIARNLSQEERATYVKREIEDIKELAEDYDDVVGIYKALLDYTRTLPQIEGRSLSDDETDDLKNWMAKVRKLDPMRSERWSDLEKECGLV</sequence>
<dbReference type="Proteomes" id="UP000011096">
    <property type="component" value="Unassembled WGS sequence"/>
</dbReference>
<dbReference type="OrthoDB" id="1658at2759"/>